<dbReference type="AlphaFoldDB" id="A0AAV9SUI6"/>
<dbReference type="Proteomes" id="UP001327957">
    <property type="component" value="Unassembled WGS sequence"/>
</dbReference>
<accession>A0AAV9SUI6</accession>
<protein>
    <submittedName>
        <fullName evidence="1">Uncharacterized protein</fullName>
    </submittedName>
</protein>
<reference evidence="1 2" key="1">
    <citation type="submission" date="2023-04" db="EMBL/GenBank/DDBJ databases">
        <title>Colletotrichum tabacum stain YC1 causing leaf anthracnose on Nicotiana tabacum(L.) cv.</title>
        <authorList>
            <person name="Ji Z."/>
            <person name="Wang M."/>
            <person name="Zhang J."/>
            <person name="Wang N."/>
            <person name="Zhou Z."/>
        </authorList>
    </citation>
    <scope>NUCLEOTIDE SEQUENCE [LARGE SCALE GENOMIC DNA]</scope>
    <source>
        <strain evidence="1 2">YC1</strain>
    </source>
</reference>
<proteinExistence type="predicted"/>
<gene>
    <name evidence="1" type="ORF">QIS74_13689</name>
</gene>
<sequence>MTTIGLLAAQSAYGAVTRRFDSLEPYYDHDANVPADCSLWWNSDDGLGCDTVLIIADMAEVLLPRLELLGSFLAQ</sequence>
<evidence type="ECO:0000313" key="1">
    <source>
        <dbReference type="EMBL" id="KAK6206270.1"/>
    </source>
</evidence>
<organism evidence="1 2">
    <name type="scientific">Colletotrichum tabaci</name>
    <dbReference type="NCBI Taxonomy" id="1209068"/>
    <lineage>
        <taxon>Eukaryota</taxon>
        <taxon>Fungi</taxon>
        <taxon>Dikarya</taxon>
        <taxon>Ascomycota</taxon>
        <taxon>Pezizomycotina</taxon>
        <taxon>Sordariomycetes</taxon>
        <taxon>Hypocreomycetidae</taxon>
        <taxon>Glomerellales</taxon>
        <taxon>Glomerellaceae</taxon>
        <taxon>Colletotrichum</taxon>
        <taxon>Colletotrichum destructivum species complex</taxon>
    </lineage>
</organism>
<keyword evidence="2" id="KW-1185">Reference proteome</keyword>
<evidence type="ECO:0000313" key="2">
    <source>
        <dbReference type="Proteomes" id="UP001327957"/>
    </source>
</evidence>
<comment type="caution">
    <text evidence="1">The sequence shown here is derived from an EMBL/GenBank/DDBJ whole genome shotgun (WGS) entry which is preliminary data.</text>
</comment>
<dbReference type="EMBL" id="JASAOK010000056">
    <property type="protein sequence ID" value="KAK6206270.1"/>
    <property type="molecule type" value="Genomic_DNA"/>
</dbReference>
<name>A0AAV9SUI6_9PEZI</name>